<feature type="transmembrane region" description="Helical" evidence="1">
    <location>
        <begin position="159"/>
        <end position="177"/>
    </location>
</feature>
<dbReference type="RefSeq" id="WP_394469805.1">
    <property type="nucleotide sequence ID" value="NZ_JBIGHY010000002.1"/>
</dbReference>
<dbReference type="InterPro" id="IPR000326">
    <property type="entry name" value="PAP2/HPO"/>
</dbReference>
<keyword evidence="1" id="KW-0472">Membrane</keyword>
<comment type="caution">
    <text evidence="3">The sequence shown here is derived from an EMBL/GenBank/DDBJ whole genome shotgun (WGS) entry which is preliminary data.</text>
</comment>
<protein>
    <submittedName>
        <fullName evidence="3">Phosphatase PAP2 family protein</fullName>
    </submittedName>
</protein>
<dbReference type="SUPFAM" id="SSF48317">
    <property type="entry name" value="Acid phosphatase/Vanadium-dependent haloperoxidase"/>
    <property type="match status" value="1"/>
</dbReference>
<feature type="domain" description="Phosphatidic acid phosphatase type 2/haloperoxidase" evidence="2">
    <location>
        <begin position="106"/>
        <end position="232"/>
    </location>
</feature>
<organism evidence="3 4">
    <name type="scientific">Pelomonas dachongensis</name>
    <dbReference type="NCBI Taxonomy" id="3299029"/>
    <lineage>
        <taxon>Bacteria</taxon>
        <taxon>Pseudomonadati</taxon>
        <taxon>Pseudomonadota</taxon>
        <taxon>Betaproteobacteria</taxon>
        <taxon>Burkholderiales</taxon>
        <taxon>Sphaerotilaceae</taxon>
        <taxon>Roseateles</taxon>
    </lineage>
</organism>
<keyword evidence="1" id="KW-0812">Transmembrane</keyword>
<keyword evidence="4" id="KW-1185">Reference proteome</keyword>
<sequence length="235" mass="25474">MTMFSLSPSSMPAAAGVLPTGRAWKTELAFTLLSLALLLLWDATSLDLQLARLWGTASGFALRDHWLASGVMHQGGRALSWALAGCLLMNVFRPLLRRQTLRERVWWLGVVVACVVLVPLLKRASPTSCPWDLAEFGGVAQYVSHWRLGVLDGGGGHCFPSGHASAAFAFIGGYFALKRAYPVAARRWLLGVLAAGLLFGLGQLARGAHYPSHTLWTAWICWTVAFATSSLLKAR</sequence>
<proteinExistence type="predicted"/>
<reference evidence="3 4" key="1">
    <citation type="submission" date="2024-09" db="EMBL/GenBank/DDBJ databases">
        <title>Novel species of the genus Pelomonas and Roseateles isolated from streams.</title>
        <authorList>
            <person name="Lu H."/>
        </authorList>
    </citation>
    <scope>NUCLEOTIDE SEQUENCE [LARGE SCALE GENOMIC DNA]</scope>
    <source>
        <strain evidence="3 4">DC23W</strain>
    </source>
</reference>
<evidence type="ECO:0000313" key="3">
    <source>
        <dbReference type="EMBL" id="MFG6413729.1"/>
    </source>
</evidence>
<accession>A0ABW7EJV8</accession>
<feature type="transmembrane region" description="Helical" evidence="1">
    <location>
        <begin position="78"/>
        <end position="96"/>
    </location>
</feature>
<evidence type="ECO:0000256" key="1">
    <source>
        <dbReference type="SAM" id="Phobius"/>
    </source>
</evidence>
<keyword evidence="1" id="KW-1133">Transmembrane helix</keyword>
<dbReference type="InterPro" id="IPR036938">
    <property type="entry name" value="PAP2/HPO_sf"/>
</dbReference>
<feature type="transmembrane region" description="Helical" evidence="1">
    <location>
        <begin position="214"/>
        <end position="232"/>
    </location>
</feature>
<evidence type="ECO:0000259" key="2">
    <source>
        <dbReference type="Pfam" id="PF01569"/>
    </source>
</evidence>
<gene>
    <name evidence="3" type="ORF">ACG02S_07435</name>
</gene>
<feature type="transmembrane region" description="Helical" evidence="1">
    <location>
        <begin position="105"/>
        <end position="121"/>
    </location>
</feature>
<evidence type="ECO:0000313" key="4">
    <source>
        <dbReference type="Proteomes" id="UP001606300"/>
    </source>
</evidence>
<dbReference type="Pfam" id="PF01569">
    <property type="entry name" value="PAP2"/>
    <property type="match status" value="1"/>
</dbReference>
<dbReference type="Gene3D" id="1.20.144.10">
    <property type="entry name" value="Phosphatidic acid phosphatase type 2/haloperoxidase"/>
    <property type="match status" value="1"/>
</dbReference>
<dbReference type="EMBL" id="JBIGHY010000002">
    <property type="protein sequence ID" value="MFG6413729.1"/>
    <property type="molecule type" value="Genomic_DNA"/>
</dbReference>
<feature type="transmembrane region" description="Helical" evidence="1">
    <location>
        <begin position="189"/>
        <end position="208"/>
    </location>
</feature>
<dbReference type="CDD" id="cd03396">
    <property type="entry name" value="PAP2_like_6"/>
    <property type="match status" value="1"/>
</dbReference>
<dbReference type="Proteomes" id="UP001606300">
    <property type="component" value="Unassembled WGS sequence"/>
</dbReference>
<name>A0ABW7EJV8_9BURK</name>